<dbReference type="OrthoDB" id="9790967at2"/>
<evidence type="ECO:0000313" key="5">
    <source>
        <dbReference type="Proteomes" id="UP000286806"/>
    </source>
</evidence>
<dbReference type="Pfam" id="PF04173">
    <property type="entry name" value="DoxD"/>
    <property type="match status" value="1"/>
</dbReference>
<dbReference type="EMBL" id="BGOW01000013">
    <property type="protein sequence ID" value="GBL45618.1"/>
    <property type="molecule type" value="Genomic_DNA"/>
</dbReference>
<feature type="transmembrane region" description="Helical" evidence="1">
    <location>
        <begin position="154"/>
        <end position="172"/>
    </location>
</feature>
<keyword evidence="1" id="KW-0472">Membrane</keyword>
<evidence type="ECO:0000256" key="1">
    <source>
        <dbReference type="SAM" id="Phobius"/>
    </source>
</evidence>
<dbReference type="AlphaFoldDB" id="A0A401JD69"/>
<feature type="transmembrane region" description="Helical" evidence="1">
    <location>
        <begin position="24"/>
        <end position="44"/>
    </location>
</feature>
<dbReference type="Pfam" id="PF07680">
    <property type="entry name" value="DoxA"/>
    <property type="match status" value="1"/>
</dbReference>
<sequence length="363" mass="39027">MSVSSVATKEAVPVSAPSSPNADIWTLLGLAMLGVRLVQGWVYWAGATRRLIYSTGKLDPGSSGYMAHKMNEAIPGAIFGSGDALSALLHHPTLLHVSIIIFTLVELLVGLGLIFGFMTRFFGLISVGLAVSLMLMFGWLGSTCVDEWTMASNSFAMGLGIMIAGGGSWWSLDHWVAKKWPRLARRSWFPWLFSGPLPVVSVTRFAQLFGILAIVFAVGFYGYLRGAVFSPLVARTNPKHHHLALTKPVLSSSGVLTLPAYVDAGPDTQGAYVIQVSVVDEHGQALETWDGKALSELPKTGFANEYKYSVFKPTQYGFVGVLGARATISLPHQGTLKLAPGTYQAVFQGIDGKQWKTHVAVGA</sequence>
<feature type="transmembrane region" description="Helical" evidence="1">
    <location>
        <begin position="94"/>
        <end position="115"/>
    </location>
</feature>
<protein>
    <submittedName>
        <fullName evidence="4">Terminal quinol oxidase, subunit, putative</fullName>
    </submittedName>
</protein>
<feature type="transmembrane region" description="Helical" evidence="1">
    <location>
        <begin position="121"/>
        <end position="142"/>
    </location>
</feature>
<dbReference type="RefSeq" id="WP_124704426.1">
    <property type="nucleotide sequence ID" value="NZ_BGOW01000013.1"/>
</dbReference>
<feature type="domain" description="TQO small subunit DoxD" evidence="2">
    <location>
        <begin position="35"/>
        <end position="184"/>
    </location>
</feature>
<gene>
    <name evidence="4" type="ORF">SFMTTN_1428</name>
</gene>
<evidence type="ECO:0000259" key="2">
    <source>
        <dbReference type="Pfam" id="PF04173"/>
    </source>
</evidence>
<keyword evidence="1" id="KW-1133">Transmembrane helix</keyword>
<evidence type="ECO:0000313" key="4">
    <source>
        <dbReference type="EMBL" id="GBL45618.1"/>
    </source>
</evidence>
<organism evidence="4 5">
    <name type="scientific">Sulfuriferula multivorans</name>
    <dbReference type="NCBI Taxonomy" id="1559896"/>
    <lineage>
        <taxon>Bacteria</taxon>
        <taxon>Pseudomonadati</taxon>
        <taxon>Pseudomonadota</taxon>
        <taxon>Betaproteobacteria</taxon>
        <taxon>Nitrosomonadales</taxon>
        <taxon>Sulfuricellaceae</taxon>
        <taxon>Sulfuriferula</taxon>
    </lineage>
</organism>
<reference evidence="4 5" key="1">
    <citation type="journal article" date="2019" name="Front. Microbiol.">
        <title>Genomes of Neutrophilic Sulfur-Oxidizing Chemolithoautotrophs Representing 9 Proteobacterial Species From 8 Genera.</title>
        <authorList>
            <person name="Watanabe T."/>
            <person name="Kojima H."/>
            <person name="Umezawa K."/>
            <person name="Hori C."/>
            <person name="Takasuka T.E."/>
            <person name="Kato Y."/>
            <person name="Fukui M."/>
        </authorList>
    </citation>
    <scope>NUCLEOTIDE SEQUENCE [LARGE SCALE GENOMIC DNA]</scope>
    <source>
        <strain evidence="4 5">TTN</strain>
    </source>
</reference>
<name>A0A401JD69_9PROT</name>
<comment type="caution">
    <text evidence="4">The sequence shown here is derived from an EMBL/GenBank/DDBJ whole genome shotgun (WGS) entry which is preliminary data.</text>
</comment>
<dbReference type="InterPro" id="IPR007301">
    <property type="entry name" value="DoxD"/>
</dbReference>
<dbReference type="Proteomes" id="UP000286806">
    <property type="component" value="Unassembled WGS sequence"/>
</dbReference>
<keyword evidence="1" id="KW-0812">Transmembrane</keyword>
<feature type="domain" description="Thiosulphate:quinone oxidoreductase small subunit DoxA" evidence="3">
    <location>
        <begin position="227"/>
        <end position="356"/>
    </location>
</feature>
<dbReference type="InterPro" id="IPR011636">
    <property type="entry name" value="DoxA"/>
</dbReference>
<proteinExistence type="predicted"/>
<accession>A0A401JD69</accession>
<evidence type="ECO:0000259" key="3">
    <source>
        <dbReference type="Pfam" id="PF07680"/>
    </source>
</evidence>
<feature type="transmembrane region" description="Helical" evidence="1">
    <location>
        <begin position="205"/>
        <end position="224"/>
    </location>
</feature>
<keyword evidence="5" id="KW-1185">Reference proteome</keyword>